<accession>A0A4U9DCZ1</accession>
<dbReference type="Proteomes" id="UP000339249">
    <property type="component" value="Unassembled WGS sequence"/>
</dbReference>
<dbReference type="AlphaFoldDB" id="A0A4U9DCZ1"/>
<sequence>MGLPFSFGDLPVDIEDSGLFVSGENLFNKKHR</sequence>
<name>A0A4U9DCZ1_RAOTE</name>
<organism evidence="1 2">
    <name type="scientific">Raoultella terrigena</name>
    <name type="common">Klebsiella terrigena</name>
    <dbReference type="NCBI Taxonomy" id="577"/>
    <lineage>
        <taxon>Bacteria</taxon>
        <taxon>Pseudomonadati</taxon>
        <taxon>Pseudomonadota</taxon>
        <taxon>Gammaproteobacteria</taxon>
        <taxon>Enterobacterales</taxon>
        <taxon>Enterobacteriaceae</taxon>
        <taxon>Klebsiella/Raoultella group</taxon>
        <taxon>Raoultella</taxon>
    </lineage>
</organism>
<evidence type="ECO:0000313" key="2">
    <source>
        <dbReference type="Proteomes" id="UP000339249"/>
    </source>
</evidence>
<proteinExistence type="predicted"/>
<reference evidence="1 2" key="1">
    <citation type="submission" date="2019-04" db="EMBL/GenBank/DDBJ databases">
        <authorList>
            <consortium name="Pathogen Informatics"/>
        </authorList>
    </citation>
    <scope>NUCLEOTIDE SEQUENCE [LARGE SCALE GENOMIC DNA]</scope>
    <source>
        <strain evidence="1 2">NCTC9185</strain>
    </source>
</reference>
<evidence type="ECO:0000313" key="1">
    <source>
        <dbReference type="EMBL" id="VTN15536.1"/>
    </source>
</evidence>
<dbReference type="EMBL" id="CABDVU010000001">
    <property type="protein sequence ID" value="VTN15536.1"/>
    <property type="molecule type" value="Genomic_DNA"/>
</dbReference>
<gene>
    <name evidence="1" type="ORF">NCTC9185_07624</name>
</gene>
<protein>
    <submittedName>
        <fullName evidence="1">Uncharacterized protein</fullName>
    </submittedName>
</protein>